<dbReference type="InterPro" id="IPR011322">
    <property type="entry name" value="N-reg_PII-like_a/b"/>
</dbReference>
<dbReference type="Gene3D" id="3.30.70.120">
    <property type="match status" value="1"/>
</dbReference>
<dbReference type="SUPFAM" id="SSF54913">
    <property type="entry name" value="GlnB-like"/>
    <property type="match status" value="1"/>
</dbReference>
<dbReference type="EMBL" id="CAAHFH010000002">
    <property type="protein sequence ID" value="VGO20914.1"/>
    <property type="molecule type" value="Genomic_DNA"/>
</dbReference>
<dbReference type="RefSeq" id="WP_136062416.1">
    <property type="nucleotide sequence ID" value="NZ_CAAHFH010000002.1"/>
</dbReference>
<evidence type="ECO:0000313" key="2">
    <source>
        <dbReference type="EMBL" id="VGO20914.1"/>
    </source>
</evidence>
<dbReference type="Proteomes" id="UP000346198">
    <property type="component" value="Unassembled WGS sequence"/>
</dbReference>
<dbReference type="GO" id="GO:0005507">
    <property type="term" value="F:copper ion binding"/>
    <property type="evidence" value="ECO:0007669"/>
    <property type="project" value="TreeGrafter"/>
</dbReference>
<dbReference type="InterPro" id="IPR015867">
    <property type="entry name" value="N-reg_PII/ATP_PRibTrfase_C"/>
</dbReference>
<proteinExistence type="inferred from homology"/>
<accession>A0A6C2UNL8</accession>
<organism evidence="2 3">
    <name type="scientific">Pontiella sulfatireligans</name>
    <dbReference type="NCBI Taxonomy" id="2750658"/>
    <lineage>
        <taxon>Bacteria</taxon>
        <taxon>Pseudomonadati</taxon>
        <taxon>Kiritimatiellota</taxon>
        <taxon>Kiritimatiellia</taxon>
        <taxon>Kiritimatiellales</taxon>
        <taxon>Pontiellaceae</taxon>
        <taxon>Pontiella</taxon>
    </lineage>
</organism>
<evidence type="ECO:0000313" key="3">
    <source>
        <dbReference type="Proteomes" id="UP000346198"/>
    </source>
</evidence>
<keyword evidence="3" id="KW-1185">Reference proteome</keyword>
<dbReference type="Pfam" id="PF03091">
    <property type="entry name" value="CutA1"/>
    <property type="match status" value="1"/>
</dbReference>
<gene>
    <name evidence="2" type="primary">cutA</name>
    <name evidence="2" type="ORF">SCARR_02981</name>
</gene>
<dbReference type="PANTHER" id="PTHR23419">
    <property type="entry name" value="DIVALENT CATION TOLERANCE CUTA-RELATED"/>
    <property type="match status" value="1"/>
</dbReference>
<dbReference type="GO" id="GO:0010038">
    <property type="term" value="P:response to metal ion"/>
    <property type="evidence" value="ECO:0007669"/>
    <property type="project" value="InterPro"/>
</dbReference>
<dbReference type="InterPro" id="IPR004323">
    <property type="entry name" value="Ion_tolerance_CutA"/>
</dbReference>
<dbReference type="AlphaFoldDB" id="A0A6C2UNL8"/>
<name>A0A6C2UNL8_9BACT</name>
<sequence>MRDAFWVYVTAENEAEAKLIAKTVVEERLAACANLLGGIQSIYWWEGKVCEGEEVALVLKTSNARKTELIDRIKQLHSYDCPCIVCLPIADGNPGFLSWIAAETS</sequence>
<comment type="similarity">
    <text evidence="1">Belongs to the CutA family.</text>
</comment>
<reference evidence="2 3" key="1">
    <citation type="submission" date="2019-04" db="EMBL/GenBank/DDBJ databases">
        <authorList>
            <person name="Van Vliet M D."/>
        </authorList>
    </citation>
    <scope>NUCLEOTIDE SEQUENCE [LARGE SCALE GENOMIC DNA]</scope>
    <source>
        <strain evidence="2 3">F21</strain>
    </source>
</reference>
<dbReference type="PANTHER" id="PTHR23419:SF8">
    <property type="entry name" value="FI09726P"/>
    <property type="match status" value="1"/>
</dbReference>
<protein>
    <submittedName>
        <fullName evidence="2">Divalent-cation tolerance protein CutA</fullName>
    </submittedName>
</protein>
<evidence type="ECO:0000256" key="1">
    <source>
        <dbReference type="ARBA" id="ARBA00010169"/>
    </source>
</evidence>